<dbReference type="InterPro" id="IPR000653">
    <property type="entry name" value="DegT/StrS_aminotransferase"/>
</dbReference>
<sequence length="429" mass="46037">MRGSRDRRDTLAVDGGTPVRSGRPWPDWPQVAAGAEEELRSVLYSGRWAISSPHRRELAEQRFARRFAGYVGTRHCVPTDHGSSALLIALESLGLEYGGIVLVPALTWTASATAVFRAGLVPLLVDADPATGTMDAEALDFSSTPAAVLVVHWACRMADVPTISRAASSHGAVVIEDAAQAHGARWQGRAAGSLALLGCFSMQHSKVLTCGEGGAVVTNDDALAPRLEELRADSRRYHGAARDGELDLAETATVMGANHCLDEFGAALLCAQLDLLEAQHDVRNRNYQVLSRLLADVPGVRLLRPAPEQDRLSLYEVPIVFDPLPRETGNAWVADALSAELGLRVYTPRTPLHRSALLRPWTRPALAALSDRFVALHRDRAFPGAEYLAAHSVLFHHSAFLGTEQDMADITAAVGKVAGVIAAGRSPRG</sequence>
<dbReference type="Pfam" id="PF01041">
    <property type="entry name" value="DegT_DnrJ_EryC1"/>
    <property type="match status" value="1"/>
</dbReference>
<evidence type="ECO:0000256" key="2">
    <source>
        <dbReference type="RuleBase" id="RU004508"/>
    </source>
</evidence>
<dbReference type="GO" id="GO:0008483">
    <property type="term" value="F:transaminase activity"/>
    <property type="evidence" value="ECO:0007669"/>
    <property type="project" value="UniProtKB-KW"/>
</dbReference>
<dbReference type="Proteomes" id="UP001595868">
    <property type="component" value="Unassembled WGS sequence"/>
</dbReference>
<evidence type="ECO:0000256" key="3">
    <source>
        <dbReference type="SAM" id="MobiDB-lite"/>
    </source>
</evidence>
<dbReference type="PANTHER" id="PTHR30244">
    <property type="entry name" value="TRANSAMINASE"/>
    <property type="match status" value="1"/>
</dbReference>
<name>A0ABV8KNC2_9ACTN</name>
<proteinExistence type="inferred from homology"/>
<dbReference type="EMBL" id="JBHSBN010000010">
    <property type="protein sequence ID" value="MFC4107616.1"/>
    <property type="molecule type" value="Genomic_DNA"/>
</dbReference>
<feature type="region of interest" description="Disordered" evidence="3">
    <location>
        <begin position="1"/>
        <end position="25"/>
    </location>
</feature>
<dbReference type="InterPro" id="IPR015422">
    <property type="entry name" value="PyrdxlP-dep_Trfase_small"/>
</dbReference>
<evidence type="ECO:0000313" key="4">
    <source>
        <dbReference type="EMBL" id="MFC4107616.1"/>
    </source>
</evidence>
<comment type="caution">
    <text evidence="4">The sequence shown here is derived from an EMBL/GenBank/DDBJ whole genome shotgun (WGS) entry which is preliminary data.</text>
</comment>
<dbReference type="RefSeq" id="WP_377546754.1">
    <property type="nucleotide sequence ID" value="NZ_JBHSBN010000010.1"/>
</dbReference>
<dbReference type="InterPro" id="IPR015421">
    <property type="entry name" value="PyrdxlP-dep_Trfase_major"/>
</dbReference>
<dbReference type="PANTHER" id="PTHR30244:SF34">
    <property type="entry name" value="DTDP-4-AMINO-4,6-DIDEOXYGALACTOSE TRANSAMINASE"/>
    <property type="match status" value="1"/>
</dbReference>
<keyword evidence="2" id="KW-0663">Pyridoxal phosphate</keyword>
<organism evidence="4 5">
    <name type="scientific">Micromonospora zhanjiangensis</name>
    <dbReference type="NCBI Taxonomy" id="1522057"/>
    <lineage>
        <taxon>Bacteria</taxon>
        <taxon>Bacillati</taxon>
        <taxon>Actinomycetota</taxon>
        <taxon>Actinomycetes</taxon>
        <taxon>Micromonosporales</taxon>
        <taxon>Micromonosporaceae</taxon>
        <taxon>Micromonospora</taxon>
    </lineage>
</organism>
<evidence type="ECO:0000256" key="1">
    <source>
        <dbReference type="ARBA" id="ARBA00001933"/>
    </source>
</evidence>
<dbReference type="SUPFAM" id="SSF53383">
    <property type="entry name" value="PLP-dependent transferases"/>
    <property type="match status" value="1"/>
</dbReference>
<dbReference type="Gene3D" id="3.40.640.10">
    <property type="entry name" value="Type I PLP-dependent aspartate aminotransferase-like (Major domain)"/>
    <property type="match status" value="1"/>
</dbReference>
<keyword evidence="5" id="KW-1185">Reference proteome</keyword>
<reference evidence="5" key="1">
    <citation type="journal article" date="2019" name="Int. J. Syst. Evol. Microbiol.">
        <title>The Global Catalogue of Microorganisms (GCM) 10K type strain sequencing project: providing services to taxonomists for standard genome sequencing and annotation.</title>
        <authorList>
            <consortium name="The Broad Institute Genomics Platform"/>
            <consortium name="The Broad Institute Genome Sequencing Center for Infectious Disease"/>
            <person name="Wu L."/>
            <person name="Ma J."/>
        </authorList>
    </citation>
    <scope>NUCLEOTIDE SEQUENCE [LARGE SCALE GENOMIC DNA]</scope>
    <source>
        <strain evidence="5">2902at01</strain>
    </source>
</reference>
<dbReference type="Gene3D" id="3.90.1150.10">
    <property type="entry name" value="Aspartate Aminotransferase, domain 1"/>
    <property type="match status" value="1"/>
</dbReference>
<gene>
    <name evidence="4" type="ORF">ACFOX0_17010</name>
</gene>
<keyword evidence="4" id="KW-0032">Aminotransferase</keyword>
<evidence type="ECO:0000313" key="5">
    <source>
        <dbReference type="Proteomes" id="UP001595868"/>
    </source>
</evidence>
<keyword evidence="4" id="KW-0808">Transferase</keyword>
<comment type="cofactor">
    <cofactor evidence="1">
        <name>pyridoxal 5'-phosphate</name>
        <dbReference type="ChEBI" id="CHEBI:597326"/>
    </cofactor>
</comment>
<feature type="compositionally biased region" description="Basic and acidic residues" evidence="3">
    <location>
        <begin position="1"/>
        <end position="11"/>
    </location>
</feature>
<comment type="similarity">
    <text evidence="2">Belongs to the DegT/DnrJ/EryC1 family.</text>
</comment>
<accession>A0ABV8KNC2</accession>
<dbReference type="InterPro" id="IPR015424">
    <property type="entry name" value="PyrdxlP-dep_Trfase"/>
</dbReference>
<protein>
    <submittedName>
        <fullName evidence="4">DegT/DnrJ/EryC1/StrS family aminotransferase</fullName>
    </submittedName>
</protein>